<comment type="caution">
    <text evidence="2">The sequence shown here is derived from an EMBL/GenBank/DDBJ whole genome shotgun (WGS) entry which is preliminary data.</text>
</comment>
<sequence>MPFPNADTVLAGATVRTLDPRRPLATAVAIRDGRIAAVGEEADVRHWRGPSTQVVDLGGATLTPGLTDGHTHVVKGLELAQGIDLSGCKTLEQLRAALREAARRAAPGSWITGWNLDHNTFEGGPISRHLIDDVVGGIPTFLRLYDAHSALVGSAALRAAGVDGPRRFDQGASIVCDPDGRPTGHLVEQAAMETVAALIPGPSPTERRKHLLALLADMAATGLTGGHVMDLETPDALDLLTAIEDEGVLPLRLRIAPWCQPGAGTGELDRLIALQERAGRQWRVAGVKLFLDGTVEGGTAWLDHPDCHGAGNEPFWPDPAAYTRAVHDLDRAGVPTATHAIGDAAVRHVLDTVQALGTPHARHRAEHLETVPDDQIPRFARLGVAASMQPAHATYARADHSDEWSRRLGPERAARAWRCRDLRAAGATLVLGSDWPVAPYDPRRVLAAAQLRRHPGDSGTPPVRADQALTPSAALEGYTTHAARAAGEEDIAGRIAPGYRADLTAFTLDPLTTAPDELADAPIRLTMSGGHITHRTLSGHR</sequence>
<evidence type="ECO:0000313" key="2">
    <source>
        <dbReference type="EMBL" id="NGO14802.1"/>
    </source>
</evidence>
<dbReference type="Gene3D" id="3.10.310.70">
    <property type="match status" value="1"/>
</dbReference>
<protein>
    <submittedName>
        <fullName evidence="2">Amidohydrolase</fullName>
    </submittedName>
</protein>
<dbReference type="AlphaFoldDB" id="A0A6G4VKV9"/>
<dbReference type="PANTHER" id="PTHR22642">
    <property type="entry name" value="IMIDAZOLONEPROPIONASE"/>
    <property type="match status" value="1"/>
</dbReference>
<evidence type="ECO:0000313" key="3">
    <source>
        <dbReference type="Proteomes" id="UP000472335"/>
    </source>
</evidence>
<dbReference type="EMBL" id="JAAKZY010000292">
    <property type="protein sequence ID" value="NGO14802.1"/>
    <property type="molecule type" value="Genomic_DNA"/>
</dbReference>
<dbReference type="InterPro" id="IPR033932">
    <property type="entry name" value="YtcJ-like"/>
</dbReference>
<keyword evidence="2" id="KW-0378">Hydrolase</keyword>
<dbReference type="SUPFAM" id="SSF51556">
    <property type="entry name" value="Metallo-dependent hydrolases"/>
    <property type="match status" value="1"/>
</dbReference>
<gene>
    <name evidence="2" type="ORF">G5C60_46250</name>
</gene>
<dbReference type="Gene3D" id="3.20.20.140">
    <property type="entry name" value="Metal-dependent hydrolases"/>
    <property type="match status" value="1"/>
</dbReference>
<accession>A0A6G4VKV9</accession>
<name>A0A6G4VKV9_9ACTN</name>
<dbReference type="Pfam" id="PF07969">
    <property type="entry name" value="Amidohydro_3"/>
    <property type="match status" value="1"/>
</dbReference>
<proteinExistence type="predicted"/>
<dbReference type="InterPro" id="IPR013108">
    <property type="entry name" value="Amidohydro_3"/>
</dbReference>
<dbReference type="SUPFAM" id="SSF51338">
    <property type="entry name" value="Composite domain of metallo-dependent hydrolases"/>
    <property type="match status" value="1"/>
</dbReference>
<evidence type="ECO:0000259" key="1">
    <source>
        <dbReference type="Pfam" id="PF07969"/>
    </source>
</evidence>
<dbReference type="GO" id="GO:0016810">
    <property type="term" value="F:hydrolase activity, acting on carbon-nitrogen (but not peptide) bonds"/>
    <property type="evidence" value="ECO:0007669"/>
    <property type="project" value="InterPro"/>
</dbReference>
<dbReference type="Proteomes" id="UP000472335">
    <property type="component" value="Unassembled WGS sequence"/>
</dbReference>
<dbReference type="Gene3D" id="2.30.40.10">
    <property type="entry name" value="Urease, subunit C, domain 1"/>
    <property type="match status" value="1"/>
</dbReference>
<reference evidence="2 3" key="1">
    <citation type="submission" date="2020-02" db="EMBL/GenBank/DDBJ databases">
        <title>Whole-genome analyses of novel actinobacteria.</title>
        <authorList>
            <person name="Sahin N."/>
            <person name="Gencbay T."/>
        </authorList>
    </citation>
    <scope>NUCLEOTIDE SEQUENCE [LARGE SCALE GENOMIC DNA]</scope>
    <source>
        <strain evidence="2 3">HC44</strain>
    </source>
</reference>
<dbReference type="CDD" id="cd01300">
    <property type="entry name" value="YtcJ_like"/>
    <property type="match status" value="1"/>
</dbReference>
<organism evidence="2 3">
    <name type="scientific">Streptomyces scabichelini</name>
    <dbReference type="NCBI Taxonomy" id="2711217"/>
    <lineage>
        <taxon>Bacteria</taxon>
        <taxon>Bacillati</taxon>
        <taxon>Actinomycetota</taxon>
        <taxon>Actinomycetes</taxon>
        <taxon>Kitasatosporales</taxon>
        <taxon>Streptomycetaceae</taxon>
        <taxon>Streptomyces</taxon>
    </lineage>
</organism>
<dbReference type="RefSeq" id="WP_165269536.1">
    <property type="nucleotide sequence ID" value="NZ_JAAKZY010000292.1"/>
</dbReference>
<dbReference type="InterPro" id="IPR032466">
    <property type="entry name" value="Metal_Hydrolase"/>
</dbReference>
<keyword evidence="3" id="KW-1185">Reference proteome</keyword>
<dbReference type="PANTHER" id="PTHR22642:SF2">
    <property type="entry name" value="PROTEIN LONG AFTER FAR-RED 3"/>
    <property type="match status" value="1"/>
</dbReference>
<feature type="domain" description="Amidohydrolase 3" evidence="1">
    <location>
        <begin position="53"/>
        <end position="533"/>
    </location>
</feature>
<dbReference type="InterPro" id="IPR011059">
    <property type="entry name" value="Metal-dep_hydrolase_composite"/>
</dbReference>